<accession>A0A7W8ZQG8</accession>
<evidence type="ECO:0000313" key="1">
    <source>
        <dbReference type="EMBL" id="MBB5638313.1"/>
    </source>
</evidence>
<dbReference type="AlphaFoldDB" id="A0A7W8ZQG8"/>
<gene>
    <name evidence="1" type="ORF">HDE68_004242</name>
</gene>
<protein>
    <submittedName>
        <fullName evidence="1">Uncharacterized protein</fullName>
    </submittedName>
</protein>
<reference evidence="1 2" key="1">
    <citation type="submission" date="2020-08" db="EMBL/GenBank/DDBJ databases">
        <title>Genomic Encyclopedia of Type Strains, Phase IV (KMG-V): Genome sequencing to study the core and pangenomes of soil and plant-associated prokaryotes.</title>
        <authorList>
            <person name="Whitman W."/>
        </authorList>
    </citation>
    <scope>NUCLEOTIDE SEQUENCE [LARGE SCALE GENOMIC DNA]</scope>
    <source>
        <strain evidence="1 2">S3M1</strain>
    </source>
</reference>
<dbReference type="Proteomes" id="UP000537204">
    <property type="component" value="Unassembled WGS sequence"/>
</dbReference>
<comment type="caution">
    <text evidence="1">The sequence shown here is derived from an EMBL/GenBank/DDBJ whole genome shotgun (WGS) entry which is preliminary data.</text>
</comment>
<proteinExistence type="predicted"/>
<evidence type="ECO:0000313" key="2">
    <source>
        <dbReference type="Proteomes" id="UP000537204"/>
    </source>
</evidence>
<organism evidence="1 2">
    <name type="scientific">Pedobacter cryoconitis</name>
    <dbReference type="NCBI Taxonomy" id="188932"/>
    <lineage>
        <taxon>Bacteria</taxon>
        <taxon>Pseudomonadati</taxon>
        <taxon>Bacteroidota</taxon>
        <taxon>Sphingobacteriia</taxon>
        <taxon>Sphingobacteriales</taxon>
        <taxon>Sphingobacteriaceae</taxon>
        <taxon>Pedobacter</taxon>
    </lineage>
</organism>
<sequence>MHWAADEHTAAEIIYQRIDANKSNLGLTIRIPSRLNKKQKQLKTI</sequence>
<dbReference type="EMBL" id="JACHCE010000008">
    <property type="protein sequence ID" value="MBB5638313.1"/>
    <property type="molecule type" value="Genomic_DNA"/>
</dbReference>
<name>A0A7W8ZQG8_9SPHI</name>